<organism evidence="3 4">
    <name type="scientific">Vandammella animalimorsus</name>
    <dbReference type="NCBI Taxonomy" id="2029117"/>
    <lineage>
        <taxon>Bacteria</taxon>
        <taxon>Pseudomonadati</taxon>
        <taxon>Pseudomonadota</taxon>
        <taxon>Betaproteobacteria</taxon>
        <taxon>Burkholderiales</taxon>
        <taxon>Comamonadaceae</taxon>
        <taxon>Vandammella</taxon>
    </lineage>
</organism>
<gene>
    <name evidence="3" type="ORF">EBQ34_08960</name>
</gene>
<dbReference type="Pfam" id="PF25135">
    <property type="entry name" value="DUF7822"/>
    <property type="match status" value="1"/>
</dbReference>
<dbReference type="OrthoDB" id="1417812at2"/>
<dbReference type="Proteomes" id="UP000275180">
    <property type="component" value="Unassembled WGS sequence"/>
</dbReference>
<dbReference type="RefSeq" id="WP_122245133.1">
    <property type="nucleotide sequence ID" value="NZ_RDQJ01000011.1"/>
</dbReference>
<reference evidence="3 4" key="1">
    <citation type="submission" date="2018-10" db="EMBL/GenBank/DDBJ databases">
        <title>Comamonadaceae CDC group NO-1 genome sequencing and assembly.</title>
        <authorList>
            <person name="Bernier A.-M."/>
            <person name="Bernard K."/>
        </authorList>
    </citation>
    <scope>NUCLEOTIDE SEQUENCE [LARGE SCALE GENOMIC DNA]</scope>
    <source>
        <strain evidence="3 4">NML180582</strain>
    </source>
</reference>
<sequence>MAYKILVSQNAHLSHSIIWDYPHPIAIQGEFEAGREKLFAFLKQLAAENIFDSVELQRQIRATEAFLEKNRLRYAILECGEIYELEQTALEVQNQELFEQEILNIDDHLAACLAELGDMKREAEQLEAAAQQPPPLRRKAFSLACSVAKRKRKRSSQAEKPKQSGRPCGIC</sequence>
<dbReference type="EMBL" id="RDQJ01000011">
    <property type="protein sequence ID" value="RMX14834.1"/>
    <property type="molecule type" value="Genomic_DNA"/>
</dbReference>
<comment type="caution">
    <text evidence="3">The sequence shown here is derived from an EMBL/GenBank/DDBJ whole genome shotgun (WGS) entry which is preliminary data.</text>
</comment>
<evidence type="ECO:0000313" key="4">
    <source>
        <dbReference type="Proteomes" id="UP000275180"/>
    </source>
</evidence>
<proteinExistence type="predicted"/>
<evidence type="ECO:0000256" key="1">
    <source>
        <dbReference type="SAM" id="MobiDB-lite"/>
    </source>
</evidence>
<evidence type="ECO:0000259" key="2">
    <source>
        <dbReference type="Pfam" id="PF25135"/>
    </source>
</evidence>
<dbReference type="AlphaFoldDB" id="A0A3M6RJV9"/>
<accession>A0A3M6RJV9</accession>
<protein>
    <recommendedName>
        <fullName evidence="2">DUF7822 domain-containing protein</fullName>
    </recommendedName>
</protein>
<evidence type="ECO:0000313" key="3">
    <source>
        <dbReference type="EMBL" id="RMX14834.1"/>
    </source>
</evidence>
<feature type="domain" description="DUF7822" evidence="2">
    <location>
        <begin position="2"/>
        <end position="116"/>
    </location>
</feature>
<name>A0A3M6RJV9_9BURK</name>
<feature type="region of interest" description="Disordered" evidence="1">
    <location>
        <begin position="151"/>
        <end position="171"/>
    </location>
</feature>
<dbReference type="InterPro" id="IPR056724">
    <property type="entry name" value="DUF7822"/>
</dbReference>